<feature type="compositionally biased region" description="Basic and acidic residues" evidence="1">
    <location>
        <begin position="1"/>
        <end position="25"/>
    </location>
</feature>
<dbReference type="AlphaFoldDB" id="A0A8S9N3D1"/>
<dbReference type="EMBL" id="QGKX02002183">
    <property type="protein sequence ID" value="KAF3487270.1"/>
    <property type="molecule type" value="Genomic_DNA"/>
</dbReference>
<sequence length="145" mass="16543">MDTRQKDKEKEKEKEKDLPLGERTPKGTLNQGFGRIRLGPWFQDQTWTVVKERHREDSSHGKMCGDWVIVDNRFVVNLNGNELDLETKDLKPESIRHKIGVKAVDQIGRKSRDRVLHVPRKRFPSSIISITSGGVLTGTPVTESV</sequence>
<evidence type="ECO:0000313" key="2">
    <source>
        <dbReference type="EMBL" id="KAF3487270.1"/>
    </source>
</evidence>
<comment type="caution">
    <text evidence="2">The sequence shown here is derived from an EMBL/GenBank/DDBJ whole genome shotgun (WGS) entry which is preliminary data.</text>
</comment>
<gene>
    <name evidence="2" type="ORF">F2Q69_00053534</name>
</gene>
<dbReference type="Proteomes" id="UP000712600">
    <property type="component" value="Unassembled WGS sequence"/>
</dbReference>
<organism evidence="2 3">
    <name type="scientific">Brassica cretica</name>
    <name type="common">Mustard</name>
    <dbReference type="NCBI Taxonomy" id="69181"/>
    <lineage>
        <taxon>Eukaryota</taxon>
        <taxon>Viridiplantae</taxon>
        <taxon>Streptophyta</taxon>
        <taxon>Embryophyta</taxon>
        <taxon>Tracheophyta</taxon>
        <taxon>Spermatophyta</taxon>
        <taxon>Magnoliopsida</taxon>
        <taxon>eudicotyledons</taxon>
        <taxon>Gunneridae</taxon>
        <taxon>Pentapetalae</taxon>
        <taxon>rosids</taxon>
        <taxon>malvids</taxon>
        <taxon>Brassicales</taxon>
        <taxon>Brassicaceae</taxon>
        <taxon>Brassiceae</taxon>
        <taxon>Brassica</taxon>
    </lineage>
</organism>
<feature type="region of interest" description="Disordered" evidence="1">
    <location>
        <begin position="1"/>
        <end position="32"/>
    </location>
</feature>
<reference evidence="2" key="1">
    <citation type="submission" date="2019-12" db="EMBL/GenBank/DDBJ databases">
        <title>Genome sequencing and annotation of Brassica cretica.</title>
        <authorList>
            <person name="Studholme D.J."/>
            <person name="Sarris P."/>
        </authorList>
    </citation>
    <scope>NUCLEOTIDE SEQUENCE</scope>
    <source>
        <strain evidence="2">PFS-109/04</strain>
        <tissue evidence="2">Leaf</tissue>
    </source>
</reference>
<protein>
    <submittedName>
        <fullName evidence="2">Uncharacterized protein</fullName>
    </submittedName>
</protein>
<evidence type="ECO:0000313" key="3">
    <source>
        <dbReference type="Proteomes" id="UP000712600"/>
    </source>
</evidence>
<accession>A0A8S9N3D1</accession>
<evidence type="ECO:0000256" key="1">
    <source>
        <dbReference type="SAM" id="MobiDB-lite"/>
    </source>
</evidence>
<proteinExistence type="predicted"/>
<name>A0A8S9N3D1_BRACR</name>